<name>A0AAD5T277_9FUNG</name>
<feature type="transmembrane region" description="Helical" evidence="6">
    <location>
        <begin position="382"/>
        <end position="403"/>
    </location>
</feature>
<comment type="similarity">
    <text evidence="2">Belongs to the amino acid/polyamine transporter 2 family.</text>
</comment>
<evidence type="ECO:0000256" key="1">
    <source>
        <dbReference type="ARBA" id="ARBA00004141"/>
    </source>
</evidence>
<comment type="caution">
    <text evidence="8">The sequence shown here is derived from an EMBL/GenBank/DDBJ whole genome shotgun (WGS) entry which is preliminary data.</text>
</comment>
<evidence type="ECO:0000259" key="7">
    <source>
        <dbReference type="Pfam" id="PF01490"/>
    </source>
</evidence>
<keyword evidence="4 6" id="KW-1133">Transmembrane helix</keyword>
<dbReference type="GO" id="GO:0015179">
    <property type="term" value="F:L-amino acid transmembrane transporter activity"/>
    <property type="evidence" value="ECO:0007669"/>
    <property type="project" value="TreeGrafter"/>
</dbReference>
<evidence type="ECO:0000313" key="8">
    <source>
        <dbReference type="EMBL" id="KAJ3121057.1"/>
    </source>
</evidence>
<feature type="transmembrane region" description="Helical" evidence="6">
    <location>
        <begin position="309"/>
        <end position="328"/>
    </location>
</feature>
<evidence type="ECO:0000256" key="6">
    <source>
        <dbReference type="SAM" id="Phobius"/>
    </source>
</evidence>
<evidence type="ECO:0000256" key="3">
    <source>
        <dbReference type="ARBA" id="ARBA00022692"/>
    </source>
</evidence>
<protein>
    <recommendedName>
        <fullName evidence="7">Amino acid transporter transmembrane domain-containing protein</fullName>
    </recommendedName>
</protein>
<evidence type="ECO:0000256" key="5">
    <source>
        <dbReference type="ARBA" id="ARBA00023136"/>
    </source>
</evidence>
<feature type="transmembrane region" description="Helical" evidence="6">
    <location>
        <begin position="349"/>
        <end position="370"/>
    </location>
</feature>
<evidence type="ECO:0000256" key="4">
    <source>
        <dbReference type="ARBA" id="ARBA00022989"/>
    </source>
</evidence>
<feature type="transmembrane region" description="Helical" evidence="6">
    <location>
        <begin position="220"/>
        <end position="245"/>
    </location>
</feature>
<feature type="transmembrane region" description="Helical" evidence="6">
    <location>
        <begin position="415"/>
        <end position="437"/>
    </location>
</feature>
<dbReference type="Proteomes" id="UP001211907">
    <property type="component" value="Unassembled WGS sequence"/>
</dbReference>
<dbReference type="PANTHER" id="PTHR22950:SF567">
    <property type="entry name" value="AMINO ACID TRANSPORTER TRANSMEMBRANE DOMAIN-CONTAINING PROTEIN"/>
    <property type="match status" value="1"/>
</dbReference>
<feature type="transmembrane region" description="Helical" evidence="6">
    <location>
        <begin position="266"/>
        <end position="289"/>
    </location>
</feature>
<sequence>MSQPVDKKIEDIDADTNSDKFAQLVAEEQNHDIKFRTLSWQKTAFLLLTEYICLAMLALAWSYMVLGWVAAIGVTLLLSVSTWYTSYVCWQYCMKHPHVRDIVDIALQLSGGNKFVGEATAVMLILNNVFLMGFHVLTGSKILNTLTDHSQCTAVFQVITAIVCFIFSLPRTLNQVSLMGVLSSLAMGIAMLLTLIYSGIQDHPGYGYDGNWPTAGATVVTTALPMATTFIAGTNAVLNITFLFIGQILYPSFIAEMKNPKDFPKALAVLTVAEIIVFFIAASVGYAYNGQYSTAPLIGSLEQGWMKKSAFAFVIIPTVVIGVLYANVAGKFIFRRIIKDSIHGYTHTVYGWSIWTVIQALLWGVSFLLGETIPSMGDFLSLMSAAFDSFFGYIFWSLAWFQLNKGNYFSTPRQTIYFVINATIFLLGLFMLGPGLYTSMEAIIADYSGPTNPAFSCHDNSL</sequence>
<proteinExistence type="inferred from homology"/>
<comment type="subcellular location">
    <subcellularLocation>
        <location evidence="1">Membrane</location>
        <topology evidence="1">Multi-pass membrane protein</topology>
    </subcellularLocation>
</comment>
<keyword evidence="3 6" id="KW-0812">Transmembrane</keyword>
<feature type="transmembrane region" description="Helical" evidence="6">
    <location>
        <begin position="44"/>
        <end position="63"/>
    </location>
</feature>
<evidence type="ECO:0000313" key="9">
    <source>
        <dbReference type="Proteomes" id="UP001211907"/>
    </source>
</evidence>
<feature type="transmembrane region" description="Helical" evidence="6">
    <location>
        <begin position="180"/>
        <end position="200"/>
    </location>
</feature>
<organism evidence="8 9">
    <name type="scientific">Physocladia obscura</name>
    <dbReference type="NCBI Taxonomy" id="109957"/>
    <lineage>
        <taxon>Eukaryota</taxon>
        <taxon>Fungi</taxon>
        <taxon>Fungi incertae sedis</taxon>
        <taxon>Chytridiomycota</taxon>
        <taxon>Chytridiomycota incertae sedis</taxon>
        <taxon>Chytridiomycetes</taxon>
        <taxon>Chytridiales</taxon>
        <taxon>Chytriomycetaceae</taxon>
        <taxon>Physocladia</taxon>
    </lineage>
</organism>
<evidence type="ECO:0000256" key="2">
    <source>
        <dbReference type="ARBA" id="ARBA00008066"/>
    </source>
</evidence>
<keyword evidence="5 6" id="KW-0472">Membrane</keyword>
<dbReference type="InterPro" id="IPR013057">
    <property type="entry name" value="AA_transpt_TM"/>
</dbReference>
<feature type="transmembrane region" description="Helical" evidence="6">
    <location>
        <begin position="69"/>
        <end position="90"/>
    </location>
</feature>
<feature type="transmembrane region" description="Helical" evidence="6">
    <location>
        <begin position="115"/>
        <end position="134"/>
    </location>
</feature>
<gene>
    <name evidence="8" type="ORF">HK100_012543</name>
</gene>
<dbReference type="AlphaFoldDB" id="A0AAD5T277"/>
<accession>A0AAD5T277</accession>
<feature type="transmembrane region" description="Helical" evidence="6">
    <location>
        <begin position="154"/>
        <end position="173"/>
    </location>
</feature>
<dbReference type="GO" id="GO:0016020">
    <property type="term" value="C:membrane"/>
    <property type="evidence" value="ECO:0007669"/>
    <property type="project" value="UniProtKB-SubCell"/>
</dbReference>
<dbReference type="EMBL" id="JADGJH010000913">
    <property type="protein sequence ID" value="KAJ3121057.1"/>
    <property type="molecule type" value="Genomic_DNA"/>
</dbReference>
<keyword evidence="9" id="KW-1185">Reference proteome</keyword>
<feature type="domain" description="Amino acid transporter transmembrane" evidence="7">
    <location>
        <begin position="37"/>
        <end position="435"/>
    </location>
</feature>
<dbReference type="PANTHER" id="PTHR22950">
    <property type="entry name" value="AMINO ACID TRANSPORTER"/>
    <property type="match status" value="1"/>
</dbReference>
<reference evidence="8" key="1">
    <citation type="submission" date="2020-05" db="EMBL/GenBank/DDBJ databases">
        <title>Phylogenomic resolution of chytrid fungi.</title>
        <authorList>
            <person name="Stajich J.E."/>
            <person name="Amses K."/>
            <person name="Simmons R."/>
            <person name="Seto K."/>
            <person name="Myers J."/>
            <person name="Bonds A."/>
            <person name="Quandt C.A."/>
            <person name="Barry K."/>
            <person name="Liu P."/>
            <person name="Grigoriev I."/>
            <person name="Longcore J.E."/>
            <person name="James T.Y."/>
        </authorList>
    </citation>
    <scope>NUCLEOTIDE SEQUENCE</scope>
    <source>
        <strain evidence="8">JEL0513</strain>
    </source>
</reference>
<dbReference type="Pfam" id="PF01490">
    <property type="entry name" value="Aa_trans"/>
    <property type="match status" value="1"/>
</dbReference>